<comment type="caution">
    <text evidence="2">The sequence shown here is derived from an EMBL/GenBank/DDBJ whole genome shotgun (WGS) entry which is preliminary data.</text>
</comment>
<feature type="transmembrane region" description="Helical" evidence="1">
    <location>
        <begin position="63"/>
        <end position="84"/>
    </location>
</feature>
<name>A0A0A0JE97_9MICO</name>
<feature type="transmembrane region" description="Helical" evidence="1">
    <location>
        <begin position="36"/>
        <end position="57"/>
    </location>
</feature>
<feature type="transmembrane region" description="Helical" evidence="1">
    <location>
        <begin position="128"/>
        <end position="145"/>
    </location>
</feature>
<proteinExistence type="predicted"/>
<protein>
    <submittedName>
        <fullName evidence="2">Uncharacterized protein</fullName>
    </submittedName>
</protein>
<dbReference type="AlphaFoldDB" id="A0A0A0JE97"/>
<feature type="transmembrane region" description="Helical" evidence="1">
    <location>
        <begin position="166"/>
        <end position="185"/>
    </location>
</feature>
<sequence length="187" mass="19216">MESNEPPSGADDAASLLASADDATARWAGRLTLPSFFHSAIGAAIALQVATAAYGIAVDSTRARIAMGAGLLVFVVTAVVQLLRFRSRNGVWISGLASRAVLGTANASATAYVLSLGAAVWAAFAERWWLVVVVALAGGLGYAVAGRRWWRRYQGDPAANARAESPGVIAAVAVLALAGLVLLLLGK</sequence>
<dbReference type="STRING" id="1385520.N802_12325"/>
<dbReference type="eggNOG" id="ENOG5033HSB">
    <property type="taxonomic scope" value="Bacteria"/>
</dbReference>
<evidence type="ECO:0000313" key="2">
    <source>
        <dbReference type="EMBL" id="KGN34387.1"/>
    </source>
</evidence>
<dbReference type="Proteomes" id="UP000030002">
    <property type="component" value="Unassembled WGS sequence"/>
</dbReference>
<gene>
    <name evidence="2" type="ORF">N802_12325</name>
</gene>
<dbReference type="RefSeq" id="WP_035912226.1">
    <property type="nucleotide sequence ID" value="NZ_AVPJ01000002.1"/>
</dbReference>
<evidence type="ECO:0000313" key="3">
    <source>
        <dbReference type="Proteomes" id="UP000030002"/>
    </source>
</evidence>
<feature type="transmembrane region" description="Helical" evidence="1">
    <location>
        <begin position="96"/>
        <end position="122"/>
    </location>
</feature>
<keyword evidence="1" id="KW-0812">Transmembrane</keyword>
<evidence type="ECO:0000256" key="1">
    <source>
        <dbReference type="SAM" id="Phobius"/>
    </source>
</evidence>
<dbReference type="EMBL" id="AVPJ01000002">
    <property type="protein sequence ID" value="KGN34387.1"/>
    <property type="molecule type" value="Genomic_DNA"/>
</dbReference>
<reference evidence="2 3" key="1">
    <citation type="submission" date="2013-08" db="EMBL/GenBank/DDBJ databases">
        <title>The genome sequence of Knoellia sinensis.</title>
        <authorList>
            <person name="Zhu W."/>
            <person name="Wang G."/>
        </authorList>
    </citation>
    <scope>NUCLEOTIDE SEQUENCE [LARGE SCALE GENOMIC DNA]</scope>
    <source>
        <strain evidence="2 3">KCTC 19936</strain>
    </source>
</reference>
<dbReference type="OrthoDB" id="4828981at2"/>
<accession>A0A0A0JE97</accession>
<keyword evidence="1" id="KW-1133">Transmembrane helix</keyword>
<organism evidence="2 3">
    <name type="scientific">Knoellia sinensis KCTC 19936</name>
    <dbReference type="NCBI Taxonomy" id="1385520"/>
    <lineage>
        <taxon>Bacteria</taxon>
        <taxon>Bacillati</taxon>
        <taxon>Actinomycetota</taxon>
        <taxon>Actinomycetes</taxon>
        <taxon>Micrococcales</taxon>
        <taxon>Intrasporangiaceae</taxon>
        <taxon>Knoellia</taxon>
    </lineage>
</organism>
<keyword evidence="1" id="KW-0472">Membrane</keyword>
<keyword evidence="3" id="KW-1185">Reference proteome</keyword>